<name>A0A5C7F5M8_9BACT</name>
<dbReference type="Gene3D" id="3.40.50.300">
    <property type="entry name" value="P-loop containing nucleotide triphosphate hydrolases"/>
    <property type="match status" value="1"/>
</dbReference>
<organism evidence="2 3">
    <name type="scientific">Neolewinella aurantiaca</name>
    <dbReference type="NCBI Taxonomy" id="2602767"/>
    <lineage>
        <taxon>Bacteria</taxon>
        <taxon>Pseudomonadati</taxon>
        <taxon>Bacteroidota</taxon>
        <taxon>Saprospiria</taxon>
        <taxon>Saprospirales</taxon>
        <taxon>Lewinellaceae</taxon>
        <taxon>Neolewinella</taxon>
    </lineage>
</organism>
<dbReference type="RefSeq" id="WP_147932570.1">
    <property type="nucleotide sequence ID" value="NZ_VOXD01000043.1"/>
</dbReference>
<dbReference type="SUPFAM" id="SSF52540">
    <property type="entry name" value="P-loop containing nucleoside triphosphate hydrolases"/>
    <property type="match status" value="1"/>
</dbReference>
<dbReference type="Pfam" id="PF07728">
    <property type="entry name" value="AAA_5"/>
    <property type="match status" value="1"/>
</dbReference>
<proteinExistence type="predicted"/>
<dbReference type="InterPro" id="IPR011704">
    <property type="entry name" value="ATPase_dyneun-rel_AAA"/>
</dbReference>
<feature type="domain" description="AAA+ ATPase" evidence="1">
    <location>
        <begin position="347"/>
        <end position="694"/>
    </location>
</feature>
<protein>
    <recommendedName>
        <fullName evidence="1">AAA+ ATPase domain-containing protein</fullName>
    </recommendedName>
</protein>
<gene>
    <name evidence="2" type="ORF">FUA23_20085</name>
</gene>
<dbReference type="Proteomes" id="UP000321907">
    <property type="component" value="Unassembled WGS sequence"/>
</dbReference>
<comment type="caution">
    <text evidence="2">The sequence shown here is derived from an EMBL/GenBank/DDBJ whole genome shotgun (WGS) entry which is preliminary data.</text>
</comment>
<evidence type="ECO:0000259" key="1">
    <source>
        <dbReference type="SMART" id="SM00382"/>
    </source>
</evidence>
<reference evidence="2 3" key="1">
    <citation type="submission" date="2019-08" db="EMBL/GenBank/DDBJ databases">
        <title>Lewinella sp. strain SSH13 Genome sequencing and assembly.</title>
        <authorList>
            <person name="Kim I."/>
        </authorList>
    </citation>
    <scope>NUCLEOTIDE SEQUENCE [LARGE SCALE GENOMIC DNA]</scope>
    <source>
        <strain evidence="2 3">SSH13</strain>
    </source>
</reference>
<dbReference type="GO" id="GO:0005524">
    <property type="term" value="F:ATP binding"/>
    <property type="evidence" value="ECO:0007669"/>
    <property type="project" value="InterPro"/>
</dbReference>
<dbReference type="GO" id="GO:0016887">
    <property type="term" value="F:ATP hydrolysis activity"/>
    <property type="evidence" value="ECO:0007669"/>
    <property type="project" value="InterPro"/>
</dbReference>
<evidence type="ECO:0000313" key="3">
    <source>
        <dbReference type="Proteomes" id="UP000321907"/>
    </source>
</evidence>
<accession>A0A5C7F5M8</accession>
<dbReference type="OrthoDB" id="9781481at2"/>
<dbReference type="PANTHER" id="PTHR37291">
    <property type="entry name" value="5-METHYLCYTOSINE-SPECIFIC RESTRICTION ENZYME B"/>
    <property type="match status" value="1"/>
</dbReference>
<dbReference type="EMBL" id="VOXD01000043">
    <property type="protein sequence ID" value="TXF85962.1"/>
    <property type="molecule type" value="Genomic_DNA"/>
</dbReference>
<dbReference type="SMART" id="SM00382">
    <property type="entry name" value="AAA"/>
    <property type="match status" value="1"/>
</dbReference>
<dbReference type="InterPro" id="IPR027417">
    <property type="entry name" value="P-loop_NTPase"/>
</dbReference>
<dbReference type="PANTHER" id="PTHR37291:SF1">
    <property type="entry name" value="TYPE IV METHYL-DIRECTED RESTRICTION ENZYME ECOKMCRB SUBUNIT"/>
    <property type="match status" value="1"/>
</dbReference>
<dbReference type="AlphaFoldDB" id="A0A5C7F5M8"/>
<keyword evidence="3" id="KW-1185">Reference proteome</keyword>
<dbReference type="InterPro" id="IPR003593">
    <property type="entry name" value="AAA+_ATPase"/>
</dbReference>
<evidence type="ECO:0000313" key="2">
    <source>
        <dbReference type="EMBL" id="TXF85962.1"/>
    </source>
</evidence>
<dbReference type="InterPro" id="IPR052934">
    <property type="entry name" value="Methyl-DNA_Rec/Restrict_Enz"/>
</dbReference>
<sequence length="830" mass="94522">MTYDEFEEVVYNQLVEWQKAEGWYFSMRLRPSKGAETDRFIGTRNYSYFGTTFWKIKSGYPGSANDPIDVWFVKKQDGLEYKIELKQTRQPDDRQNELVLELNDSLSESDGALWERAKTNSSERKIASTVIKGREKRYTSTDELLLDLYADLQLFIPRVDAVIKQIKSKNSDFEADRLGPEDTKKFEKSYTLRQSKFSTERPGLESAPGALTTAQWEKFLNDKGVFHSYDLSIINAFYHSPGYQNTTWAVDGMIRGVAADDSQTIRVNGAVSRLAQRIEQSLNAPFEYIIRKDGTTCYWSMLFNGEQKGKYYEWEMVPNLVTAYESYGPAASPPTPVLKNHVSMPSHPLNQILYGPPGTGKTYATIEMAVRIANPDFTGFGDRQALHQEFRRLKEVRRIAFTTFHQSLSYEDFVEGLKPIINKDPEEEAGEIKYEIKRGIFRDATTTAIYSAVEVSEAEEEKTALNFAEKYDAFVKMAQVSLAEEEPVELKTWKGKKVYVRELSEKKSMWIYHGKDGETKHTVSRQRLIKLNNKIKEKGEISNINKFIPEAIGGANYSAYFAAWKAVQDFVPPVETAQKEEDSSIDEKADIISELDLNELDFDAVPAHVLIIDEINRGNVSAILGELITLLEPDKRLGAKEELKVTLPYSREEFGVPPNLYIIGTMNTADRSVEALDAALRRRFTFREVGPDPEVIARAHPTSGRIKVGELEVYMAELLAMINRRIKALKDADHLLGHSYFLRVNDWKDLASAFNDRIIPLLREYFFAHYGQMQLVVGKGFCAVEPTETTDFATADDEVDDYAGEYKSYRFPAPETEVELEAALRQLGLS</sequence>